<reference evidence="2" key="2">
    <citation type="submission" date="2010-03" db="EMBL/GenBank/DDBJ databases">
        <authorList>
            <person name="Pajon A."/>
        </authorList>
    </citation>
    <scope>NUCLEOTIDE SEQUENCE</scope>
    <source>
        <strain evidence="2">Type strain: 18P13</strain>
    </source>
</reference>
<dbReference type="RefSeq" id="WP_015557707.1">
    <property type="nucleotide sequence ID" value="NC_021039.1"/>
</dbReference>
<feature type="transmembrane region" description="Helical" evidence="1">
    <location>
        <begin position="65"/>
        <end position="89"/>
    </location>
</feature>
<dbReference type="STRING" id="213810.RUM_05830"/>
<dbReference type="KEGG" id="rch:RUM_05830"/>
<dbReference type="Pfam" id="PF06182">
    <property type="entry name" value="ABC2_membrane_6"/>
    <property type="match status" value="1"/>
</dbReference>
<keyword evidence="1" id="KW-1133">Transmembrane helix</keyword>
<dbReference type="PANTHER" id="PTHR36833:SF1">
    <property type="entry name" value="INTEGRAL MEMBRANE TRANSPORT PROTEIN"/>
    <property type="match status" value="1"/>
</dbReference>
<feature type="transmembrane region" description="Helical" evidence="1">
    <location>
        <begin position="149"/>
        <end position="169"/>
    </location>
</feature>
<sequence>MKTLKHYWSVAAMSIRLSIQSCFEYPLAFVGWLISNPMQFLVGFATIKFVVMEFDALADWNFKELAFLYGMSVLSHGLSVIFFTKTWYMGWTILRGEMDMLRLRPMNTLFQFLFGEMNFVGLTDLVPGVILFVYGCISVQFQWTLHNTAAMLCAVVGGTLLRGAFYLGFGSLTFWTKSPFHVSSFFQELFNRTNMYPLSMYPRAVQFIFTFILPMGWICFYPASAFMGKASMLTLPHGMAFVTLALGIALFAVACAVFRAGFKQYESAGS</sequence>
<feature type="transmembrane region" description="Helical" evidence="1">
    <location>
        <begin position="40"/>
        <end position="58"/>
    </location>
</feature>
<accession>D4LB05</accession>
<evidence type="ECO:0000313" key="3">
    <source>
        <dbReference type="Proteomes" id="UP000007054"/>
    </source>
</evidence>
<dbReference type="EMBL" id="FP929052">
    <property type="protein sequence ID" value="CBL16800.1"/>
    <property type="molecule type" value="Genomic_DNA"/>
</dbReference>
<protein>
    <submittedName>
        <fullName evidence="2">ABC-type uncharacterized transport system, permease component</fullName>
    </submittedName>
</protein>
<proteinExistence type="predicted"/>
<dbReference type="HOGENOM" id="CLU_071040_1_1_9"/>
<dbReference type="Proteomes" id="UP000007054">
    <property type="component" value="Chromosome"/>
</dbReference>
<feature type="transmembrane region" description="Helical" evidence="1">
    <location>
        <begin position="204"/>
        <end position="227"/>
    </location>
</feature>
<name>D4LB05_RUMC1</name>
<dbReference type="PATRIC" id="fig|213810.4.peg.490"/>
<feature type="transmembrane region" description="Helical" evidence="1">
    <location>
        <begin position="239"/>
        <end position="262"/>
    </location>
</feature>
<dbReference type="GeneID" id="83155396"/>
<dbReference type="PANTHER" id="PTHR36833">
    <property type="entry name" value="SLR0610 PROTEIN-RELATED"/>
    <property type="match status" value="1"/>
</dbReference>
<reference evidence="2" key="1">
    <citation type="submission" date="2010-03" db="EMBL/GenBank/DDBJ databases">
        <title>The genome sequence of Ruminococcus sp. 18P13.</title>
        <authorList>
            <consortium name="metaHIT consortium -- http://www.metahit.eu/"/>
            <person name="Pajon A."/>
            <person name="Turner K."/>
            <person name="Parkhill J."/>
            <person name="Bernalier A."/>
        </authorList>
    </citation>
    <scope>NUCLEOTIDE SEQUENCE [LARGE SCALE GENOMIC DNA]</scope>
    <source>
        <strain evidence="2">Type strain: 18P13</strain>
    </source>
</reference>
<evidence type="ECO:0000313" key="2">
    <source>
        <dbReference type="EMBL" id="CBL16800.1"/>
    </source>
</evidence>
<dbReference type="InterPro" id="IPR010390">
    <property type="entry name" value="ABC-2_transporter-like"/>
</dbReference>
<dbReference type="BioCyc" id="RCHA213810:RUM_RS02815-MONOMER"/>
<feature type="transmembrane region" description="Helical" evidence="1">
    <location>
        <begin position="109"/>
        <end position="137"/>
    </location>
</feature>
<gene>
    <name evidence="2" type="ordered locus">RUM_05830</name>
</gene>
<keyword evidence="1" id="KW-0812">Transmembrane</keyword>
<evidence type="ECO:0000256" key="1">
    <source>
        <dbReference type="SAM" id="Phobius"/>
    </source>
</evidence>
<organism evidence="2 3">
    <name type="scientific">Ruminococcus champanellensis (strain DSM 18848 / JCM 17042 / KCTC 15320 / 18P13)</name>
    <dbReference type="NCBI Taxonomy" id="213810"/>
    <lineage>
        <taxon>Bacteria</taxon>
        <taxon>Bacillati</taxon>
        <taxon>Bacillota</taxon>
        <taxon>Clostridia</taxon>
        <taxon>Eubacteriales</taxon>
        <taxon>Oscillospiraceae</taxon>
        <taxon>Ruminococcus</taxon>
    </lineage>
</organism>
<keyword evidence="3" id="KW-1185">Reference proteome</keyword>
<keyword evidence="1" id="KW-0472">Membrane</keyword>
<dbReference type="AlphaFoldDB" id="D4LB05"/>